<evidence type="ECO:0000313" key="2">
    <source>
        <dbReference type="EMBL" id="BCB80128.1"/>
    </source>
</evidence>
<accession>A0A6F8Y2B7</accession>
<name>A0A6F8Y2B7_9ACTN</name>
<dbReference type="PANTHER" id="PTHR47691">
    <property type="entry name" value="REGULATOR-RELATED"/>
    <property type="match status" value="1"/>
</dbReference>
<reference evidence="2 3" key="2">
    <citation type="submission" date="2020-03" db="EMBL/GenBank/DDBJ databases">
        <authorList>
            <person name="Ichikawa N."/>
            <person name="Kimura A."/>
            <person name="Kitahashi Y."/>
            <person name="Uohara A."/>
        </authorList>
    </citation>
    <scope>NUCLEOTIDE SEQUENCE [LARGE SCALE GENOMIC DNA]</scope>
    <source>
        <strain evidence="2 3">NBRC 107702</strain>
    </source>
</reference>
<feature type="domain" description="Winged helix-turn-helix" evidence="1">
    <location>
        <begin position="9"/>
        <end position="78"/>
    </location>
</feature>
<dbReference type="Proteomes" id="UP000502508">
    <property type="component" value="Chromosome"/>
</dbReference>
<reference evidence="2 3" key="1">
    <citation type="submission" date="2020-03" db="EMBL/GenBank/DDBJ databases">
        <title>Whole genome shotgun sequence of Phytohabitans flavus NBRC 107702.</title>
        <authorList>
            <person name="Komaki H."/>
            <person name="Tamura T."/>
        </authorList>
    </citation>
    <scope>NUCLEOTIDE SEQUENCE [LARGE SCALE GENOMIC DNA]</scope>
    <source>
        <strain evidence="2 3">NBRC 107702</strain>
    </source>
</reference>
<dbReference type="AlphaFoldDB" id="A0A6F8Y2B7"/>
<dbReference type="KEGG" id="pfla:Pflav_065380"/>
<evidence type="ECO:0000313" key="3">
    <source>
        <dbReference type="Proteomes" id="UP000502508"/>
    </source>
</evidence>
<dbReference type="EMBL" id="AP022870">
    <property type="protein sequence ID" value="BCB80128.1"/>
    <property type="molecule type" value="Genomic_DNA"/>
</dbReference>
<evidence type="ECO:0000259" key="1">
    <source>
        <dbReference type="Pfam" id="PF25872"/>
    </source>
</evidence>
<proteinExistence type="predicted"/>
<gene>
    <name evidence="2" type="ORF">Pflav_065380</name>
</gene>
<protein>
    <recommendedName>
        <fullName evidence="1">Winged helix-turn-helix domain-containing protein</fullName>
    </recommendedName>
</protein>
<keyword evidence="3" id="KW-1185">Reference proteome</keyword>
<sequence>MTWSYRTLGPRAARLLRWLSVFAGPVDLPTVEWLLDDDPLDPLSVLVDKSMIQAEPHASGTTYRMLDPIRAYAARRLAEAGEEQTARDRHVAWSLHAMEKAHLGPDHRPVTLSLYALDSLADEMRAALRWSATGGSARGGLRLANGLDQWWRERGLAREGRLWLFRLYGRIAETGEPIPEAELAAAYHMHSLHAGADGEVAEELRFSQRAEAAARQAGDAGLLAGCSPAGAGPLSTWASSTTPSGSAAR</sequence>
<dbReference type="PANTHER" id="PTHR47691:SF3">
    <property type="entry name" value="HTH-TYPE TRANSCRIPTIONAL REGULATOR RV0890C-RELATED"/>
    <property type="match status" value="1"/>
</dbReference>
<dbReference type="Pfam" id="PF25872">
    <property type="entry name" value="HTH_77"/>
    <property type="match status" value="1"/>
</dbReference>
<dbReference type="InterPro" id="IPR058852">
    <property type="entry name" value="HTH_77"/>
</dbReference>
<organism evidence="2 3">
    <name type="scientific">Phytohabitans flavus</name>
    <dbReference type="NCBI Taxonomy" id="1076124"/>
    <lineage>
        <taxon>Bacteria</taxon>
        <taxon>Bacillati</taxon>
        <taxon>Actinomycetota</taxon>
        <taxon>Actinomycetes</taxon>
        <taxon>Micromonosporales</taxon>
        <taxon>Micromonosporaceae</taxon>
    </lineage>
</organism>